<reference evidence="2" key="1">
    <citation type="submission" date="2019-10" db="EMBL/GenBank/DDBJ databases">
        <title>Complete Genome Sequence of Bradyrhizobium betae type strain PL7HG1T.</title>
        <authorList>
            <person name="Bromfield E.S.P."/>
            <person name="Cloutier S."/>
        </authorList>
    </citation>
    <scope>NUCLEOTIDE SEQUENCE [LARGE SCALE GENOMIC DNA]</scope>
    <source>
        <strain evidence="2">PL7HG1</strain>
    </source>
</reference>
<sequence length="202" mass="22864">MSTTSTLYHNDDPIRRSNVTIVATAFWRRLDTLGHDACRLEQCGSGWRIEGTAVFRRKEGPACIAYRVECGADWKTVRGDVRGFLGRRPIEYLIVRQGTEWTLNGEVVHGLDHLVDLDLGFTPATNLQQLRRVPIAQGCAAHISVAWLDAETGELTELDQRYTRRGESAFWYEAPSASYEGLLKLAPDGFIRHYPTLWKAEQ</sequence>
<dbReference type="SUPFAM" id="SSF159275">
    <property type="entry name" value="PA1994-like"/>
    <property type="match status" value="1"/>
</dbReference>
<evidence type="ECO:0000313" key="1">
    <source>
        <dbReference type="EMBL" id="QFI74221.1"/>
    </source>
</evidence>
<accession>A0A5P6P7E1</accession>
<dbReference type="EMBL" id="CP044543">
    <property type="protein sequence ID" value="QFI74221.1"/>
    <property type="molecule type" value="Genomic_DNA"/>
</dbReference>
<dbReference type="InterPro" id="IPR009467">
    <property type="entry name" value="Glycolipid-bd_prot_put"/>
</dbReference>
<dbReference type="Pfam" id="PF06475">
    <property type="entry name" value="Glycolipid_bind"/>
    <property type="match status" value="1"/>
</dbReference>
<protein>
    <submittedName>
        <fullName evidence="1">Putative glycolipid-binding domain-containing protein</fullName>
    </submittedName>
</protein>
<proteinExistence type="predicted"/>
<name>A0A5P6P7E1_9BRAD</name>
<dbReference type="Proteomes" id="UP000325641">
    <property type="component" value="Chromosome"/>
</dbReference>
<evidence type="ECO:0000313" key="2">
    <source>
        <dbReference type="Proteomes" id="UP000325641"/>
    </source>
</evidence>
<organism evidence="1 2">
    <name type="scientific">Bradyrhizobium betae</name>
    <dbReference type="NCBI Taxonomy" id="244734"/>
    <lineage>
        <taxon>Bacteria</taxon>
        <taxon>Pseudomonadati</taxon>
        <taxon>Pseudomonadota</taxon>
        <taxon>Alphaproteobacteria</taxon>
        <taxon>Hyphomicrobiales</taxon>
        <taxon>Nitrobacteraceae</taxon>
        <taxon>Bradyrhizobium</taxon>
    </lineage>
</organism>
<dbReference type="OrthoDB" id="7347529at2"/>
<gene>
    <name evidence="1" type="ORF">F8237_18550</name>
</gene>
<dbReference type="KEGG" id="bbet:F8237_18550"/>
<dbReference type="AlphaFoldDB" id="A0A5P6P7E1"/>